<dbReference type="PROSITE" id="PS51294">
    <property type="entry name" value="HTH_MYB"/>
    <property type="match status" value="1"/>
</dbReference>
<keyword evidence="4" id="KW-0539">Nucleus</keyword>
<sequence>MSSSLPFISRSMEKKFPKLHDAQQDVKSNPVVPHYSPFVSCFPGPLSSSAPGFSSDIHHFSFSADERNIQGLSTEGTWCADQIQGALDRSDNVIAGNNQAHSSSIELPDDINRQDEWWTDMMNDDWKELLDDTTVNESHPKVSYPAAQTSASMVNQPQIHQSVPSHSEEGFTVAGSSSATAAATKPRMRWTPELHERFVEAVNQLGGSEKATPKGVLKLMKVEGLTIYHVKSHLQKYRTTRYKPDSLEGSMKTAKFGEETPPLNLKTSFDLTEALRLQIEVQKQLHEQLEIQRNLQLRIEEQGKYLQIMFEKQGMSSQKKLEVSTLEPSISSDHAADGRLQDNQLETDVFPEAKVTDGSSNKQMAESCNAKDNKADFVVGSSFSCGSAKIHDGDDSISKPELS</sequence>
<accession>A0A8J5M864</accession>
<dbReference type="FunFam" id="1.10.10.60:FF:000002">
    <property type="entry name" value="Myb family transcription factor"/>
    <property type="match status" value="1"/>
</dbReference>
<feature type="compositionally biased region" description="Basic and acidic residues" evidence="5">
    <location>
        <begin position="389"/>
        <end position="403"/>
    </location>
</feature>
<dbReference type="InterPro" id="IPR046955">
    <property type="entry name" value="PHR1-like"/>
</dbReference>
<evidence type="ECO:0000256" key="3">
    <source>
        <dbReference type="ARBA" id="ARBA00023163"/>
    </source>
</evidence>
<feature type="domain" description="HTH myb-type" evidence="6">
    <location>
        <begin position="182"/>
        <end position="242"/>
    </location>
</feature>
<dbReference type="OrthoDB" id="551907at2759"/>
<dbReference type="InterPro" id="IPR017930">
    <property type="entry name" value="Myb_dom"/>
</dbReference>
<evidence type="ECO:0000256" key="5">
    <source>
        <dbReference type="SAM" id="MobiDB-lite"/>
    </source>
</evidence>
<dbReference type="AlphaFoldDB" id="A0A8J5M864"/>
<dbReference type="InterPro" id="IPR006447">
    <property type="entry name" value="Myb_dom_plants"/>
</dbReference>
<dbReference type="GO" id="GO:0003677">
    <property type="term" value="F:DNA binding"/>
    <property type="evidence" value="ECO:0007669"/>
    <property type="project" value="UniProtKB-KW"/>
</dbReference>
<keyword evidence="8" id="KW-1185">Reference proteome</keyword>
<dbReference type="GO" id="GO:0003700">
    <property type="term" value="F:DNA-binding transcription factor activity"/>
    <property type="evidence" value="ECO:0007669"/>
    <property type="project" value="InterPro"/>
</dbReference>
<proteinExistence type="predicted"/>
<evidence type="ECO:0000256" key="2">
    <source>
        <dbReference type="ARBA" id="ARBA00023125"/>
    </source>
</evidence>
<dbReference type="NCBIfam" id="TIGR01557">
    <property type="entry name" value="myb_SHAQKYF"/>
    <property type="match status" value="1"/>
</dbReference>
<dbReference type="InterPro" id="IPR001005">
    <property type="entry name" value="SANT/Myb"/>
</dbReference>
<dbReference type="Proteomes" id="UP000734854">
    <property type="component" value="Unassembled WGS sequence"/>
</dbReference>
<dbReference type="PANTHER" id="PTHR31499:SF80">
    <property type="entry name" value="HTH MYB-TYPE DOMAIN-CONTAINING PROTEIN"/>
    <property type="match status" value="1"/>
</dbReference>
<dbReference type="InterPro" id="IPR025756">
    <property type="entry name" value="Myb_CC_LHEQLE"/>
</dbReference>
<dbReference type="PANTHER" id="PTHR31499">
    <property type="entry name" value="MYB FAMILY TRANSCRIPTION FACTOR PHL11"/>
    <property type="match status" value="1"/>
</dbReference>
<reference evidence="7 8" key="1">
    <citation type="submission" date="2020-08" db="EMBL/GenBank/DDBJ databases">
        <title>Plant Genome Project.</title>
        <authorList>
            <person name="Zhang R.-G."/>
        </authorList>
    </citation>
    <scope>NUCLEOTIDE SEQUENCE [LARGE SCALE GENOMIC DNA]</scope>
    <source>
        <tissue evidence="7">Rhizome</tissue>
    </source>
</reference>
<gene>
    <name evidence="7" type="ORF">ZIOFF_001941</name>
</gene>
<evidence type="ECO:0000259" key="6">
    <source>
        <dbReference type="PROSITE" id="PS51294"/>
    </source>
</evidence>
<dbReference type="Pfam" id="PF00249">
    <property type="entry name" value="Myb_DNA-binding"/>
    <property type="match status" value="1"/>
</dbReference>
<name>A0A8J5M864_ZINOF</name>
<feature type="region of interest" description="Disordered" evidence="5">
    <location>
        <begin position="320"/>
        <end position="343"/>
    </location>
</feature>
<protein>
    <recommendedName>
        <fullName evidence="6">HTH myb-type domain-containing protein</fullName>
    </recommendedName>
</protein>
<keyword evidence="2" id="KW-0238">DNA-binding</keyword>
<organism evidence="7 8">
    <name type="scientific">Zingiber officinale</name>
    <name type="common">Ginger</name>
    <name type="synonym">Amomum zingiber</name>
    <dbReference type="NCBI Taxonomy" id="94328"/>
    <lineage>
        <taxon>Eukaryota</taxon>
        <taxon>Viridiplantae</taxon>
        <taxon>Streptophyta</taxon>
        <taxon>Embryophyta</taxon>
        <taxon>Tracheophyta</taxon>
        <taxon>Spermatophyta</taxon>
        <taxon>Magnoliopsida</taxon>
        <taxon>Liliopsida</taxon>
        <taxon>Zingiberales</taxon>
        <taxon>Zingiberaceae</taxon>
        <taxon>Zingiber</taxon>
    </lineage>
</organism>
<evidence type="ECO:0000313" key="7">
    <source>
        <dbReference type="EMBL" id="KAG6536865.1"/>
    </source>
</evidence>
<keyword evidence="3" id="KW-0804">Transcription</keyword>
<evidence type="ECO:0000256" key="4">
    <source>
        <dbReference type="ARBA" id="ARBA00023242"/>
    </source>
</evidence>
<evidence type="ECO:0000313" key="8">
    <source>
        <dbReference type="Proteomes" id="UP000734854"/>
    </source>
</evidence>
<feature type="region of interest" description="Disordered" evidence="5">
    <location>
        <begin position="384"/>
        <end position="403"/>
    </location>
</feature>
<dbReference type="Pfam" id="PF14379">
    <property type="entry name" value="Myb_CC_LHEQLE"/>
    <property type="match status" value="1"/>
</dbReference>
<comment type="caution">
    <text evidence="7">The sequence shown here is derived from an EMBL/GenBank/DDBJ whole genome shotgun (WGS) entry which is preliminary data.</text>
</comment>
<keyword evidence="1" id="KW-0805">Transcription regulation</keyword>
<evidence type="ECO:0000256" key="1">
    <source>
        <dbReference type="ARBA" id="ARBA00023015"/>
    </source>
</evidence>
<dbReference type="EMBL" id="JACMSC010000001">
    <property type="protein sequence ID" value="KAG6536865.1"/>
    <property type="molecule type" value="Genomic_DNA"/>
</dbReference>